<keyword evidence="9" id="KW-0648">Protein biosynthesis</keyword>
<dbReference type="GO" id="GO:0004830">
    <property type="term" value="F:tryptophan-tRNA ligase activity"/>
    <property type="evidence" value="ECO:0007669"/>
    <property type="project" value="UniProtKB-EC"/>
</dbReference>
<dbReference type="Gene3D" id="3.40.50.620">
    <property type="entry name" value="HUPs"/>
    <property type="match status" value="1"/>
</dbReference>
<dbReference type="PANTHER" id="PTHR10055:SF1">
    <property type="entry name" value="TRYPTOPHAN--TRNA LIGASE, CYTOPLASMIC"/>
    <property type="match status" value="1"/>
</dbReference>
<evidence type="ECO:0000256" key="9">
    <source>
        <dbReference type="ARBA" id="ARBA00022917"/>
    </source>
</evidence>
<dbReference type="EMBL" id="KY684109">
    <property type="protein sequence ID" value="ARF11703.1"/>
    <property type="molecule type" value="Genomic_DNA"/>
</dbReference>
<dbReference type="NCBIfam" id="TIGR00233">
    <property type="entry name" value="trpS"/>
    <property type="match status" value="1"/>
</dbReference>
<keyword evidence="7" id="KW-0547">Nucleotide-binding</keyword>
<comment type="subcellular location">
    <subcellularLocation>
        <location evidence="1">Cytoplasm</location>
    </subcellularLocation>
</comment>
<dbReference type="PANTHER" id="PTHR10055">
    <property type="entry name" value="TRYPTOPHANYL-TRNA SYNTHETASE"/>
    <property type="match status" value="1"/>
</dbReference>
<dbReference type="PRINTS" id="PR01039">
    <property type="entry name" value="TRNASYNTHTRP"/>
</dbReference>
<evidence type="ECO:0000256" key="7">
    <source>
        <dbReference type="ARBA" id="ARBA00022741"/>
    </source>
</evidence>
<evidence type="ECO:0000256" key="11">
    <source>
        <dbReference type="ARBA" id="ARBA00030268"/>
    </source>
</evidence>
<dbReference type="InterPro" id="IPR002306">
    <property type="entry name" value="Trp-tRNA-ligase"/>
</dbReference>
<sequence>MDITPWTAKTNDITFKYDDIIHKFGVTPIDQNLIQQFETVTNSKAHKWLKRGIFFAHQDMNLLLDNYQKGNQFYLYTGRGPSSSSADGQNGMHIGHLIPFQFTKYLQDAFNAPLVVQMSDDEKFYFKDIELDEVYKNTFENAKDIIACGLNSDKTFIFSNLDYMGYMYKNVVKLDKLITCNQIKGIFGLNLTGDNSCNIGQAGWATKQAAPCFCDSFPHLFGKRKDVQCMIPCAIDQSPYFRMVRDYSDKLGYKKPALIYSQFLVSLAGSNQKMSSSDTGQYTIFLTDTPEIIREKVTKHAFSGGKQTLKEHREFGANLEIDVPYQYLRILLDDDILLDKITHDYGHGIMLTKDVKNILIDELTKMILNHQLERSKVDQSVLDTFFEIK</sequence>
<keyword evidence="8" id="KW-0067">ATP-binding</keyword>
<dbReference type="EC" id="6.1.1.2" evidence="3"/>
<dbReference type="SUPFAM" id="SSF52374">
    <property type="entry name" value="Nucleotidylyl transferase"/>
    <property type="match status" value="1"/>
</dbReference>
<keyword evidence="6" id="KW-0436">Ligase</keyword>
<organism evidence="13">
    <name type="scientific">Klosneuvirus KNV1</name>
    <dbReference type="NCBI Taxonomy" id="1977640"/>
    <lineage>
        <taxon>Viruses</taxon>
        <taxon>Varidnaviria</taxon>
        <taxon>Bamfordvirae</taxon>
        <taxon>Nucleocytoviricota</taxon>
        <taxon>Megaviricetes</taxon>
        <taxon>Imitervirales</taxon>
        <taxon>Mimiviridae</taxon>
        <taxon>Klosneuvirinae</taxon>
        <taxon>Klosneuvirus</taxon>
    </lineage>
</organism>
<evidence type="ECO:0000313" key="13">
    <source>
        <dbReference type="EMBL" id="ARF11703.1"/>
    </source>
</evidence>
<dbReference type="FunFam" id="3.40.50.620:FF:000033">
    <property type="entry name" value="tryptophan--tRNA ligase, cytoplasmic"/>
    <property type="match status" value="1"/>
</dbReference>
<evidence type="ECO:0000256" key="12">
    <source>
        <dbReference type="ARBA" id="ARBA00049929"/>
    </source>
</evidence>
<evidence type="ECO:0000256" key="6">
    <source>
        <dbReference type="ARBA" id="ARBA00022598"/>
    </source>
</evidence>
<evidence type="ECO:0000256" key="2">
    <source>
        <dbReference type="ARBA" id="ARBA00005594"/>
    </source>
</evidence>
<evidence type="ECO:0000256" key="1">
    <source>
        <dbReference type="ARBA" id="ARBA00004496"/>
    </source>
</evidence>
<gene>
    <name evidence="13" type="ORF">Klosneuvirus_2_139</name>
</gene>
<dbReference type="GO" id="GO:0005524">
    <property type="term" value="F:ATP binding"/>
    <property type="evidence" value="ECO:0007669"/>
    <property type="project" value="UniProtKB-KW"/>
</dbReference>
<evidence type="ECO:0000256" key="4">
    <source>
        <dbReference type="ARBA" id="ARBA00013782"/>
    </source>
</evidence>
<comment type="similarity">
    <text evidence="2">Belongs to the class-I aminoacyl-tRNA synthetase family.</text>
</comment>
<dbReference type="InterPro" id="IPR002305">
    <property type="entry name" value="aa-tRNA-synth_Ic"/>
</dbReference>
<evidence type="ECO:0000256" key="3">
    <source>
        <dbReference type="ARBA" id="ARBA00013161"/>
    </source>
</evidence>
<evidence type="ECO:0000256" key="5">
    <source>
        <dbReference type="ARBA" id="ARBA00022490"/>
    </source>
</evidence>
<evidence type="ECO:0000256" key="10">
    <source>
        <dbReference type="ARBA" id="ARBA00023146"/>
    </source>
</evidence>
<dbReference type="FunFam" id="1.10.240.10:FF:000007">
    <property type="entry name" value="Tryptophan--tRNA ligase"/>
    <property type="match status" value="1"/>
</dbReference>
<dbReference type="Pfam" id="PF00579">
    <property type="entry name" value="tRNA-synt_1b"/>
    <property type="match status" value="1"/>
</dbReference>
<dbReference type="Gene3D" id="1.10.240.10">
    <property type="entry name" value="Tyrosyl-Transfer RNA Synthetase"/>
    <property type="match status" value="1"/>
</dbReference>
<dbReference type="InterPro" id="IPR014729">
    <property type="entry name" value="Rossmann-like_a/b/a_fold"/>
</dbReference>
<reference evidence="13" key="1">
    <citation type="journal article" date="2017" name="Science">
        <title>Giant viruses with an expanded complement of translation system components.</title>
        <authorList>
            <person name="Schulz F."/>
            <person name="Yutin N."/>
            <person name="Ivanova N.N."/>
            <person name="Ortega D.R."/>
            <person name="Lee T.K."/>
            <person name="Vierheilig J."/>
            <person name="Daims H."/>
            <person name="Horn M."/>
            <person name="Wagner M."/>
            <person name="Jensen G.J."/>
            <person name="Kyrpides N.C."/>
            <person name="Koonin E.V."/>
            <person name="Woyke T."/>
        </authorList>
    </citation>
    <scope>NUCLEOTIDE SEQUENCE</scope>
    <source>
        <strain evidence="13">KNV1</strain>
    </source>
</reference>
<accession>A0A1V0SJ09</accession>
<keyword evidence="10 13" id="KW-0030">Aminoacyl-tRNA synthetase</keyword>
<name>A0A1V0SJ09_9VIRU</name>
<keyword evidence="5" id="KW-0963">Cytoplasm</keyword>
<comment type="catalytic activity">
    <reaction evidence="12">
        <text>tRNA(Trp) + L-tryptophan + ATP = L-tryptophyl-tRNA(Trp) + AMP + diphosphate + H(+)</text>
        <dbReference type="Rhea" id="RHEA:24080"/>
        <dbReference type="Rhea" id="RHEA-COMP:9671"/>
        <dbReference type="Rhea" id="RHEA-COMP:9705"/>
        <dbReference type="ChEBI" id="CHEBI:15378"/>
        <dbReference type="ChEBI" id="CHEBI:30616"/>
        <dbReference type="ChEBI" id="CHEBI:33019"/>
        <dbReference type="ChEBI" id="CHEBI:57912"/>
        <dbReference type="ChEBI" id="CHEBI:78442"/>
        <dbReference type="ChEBI" id="CHEBI:78535"/>
        <dbReference type="ChEBI" id="CHEBI:456215"/>
        <dbReference type="EC" id="6.1.1.2"/>
    </reaction>
</comment>
<proteinExistence type="inferred from homology"/>
<evidence type="ECO:0000256" key="8">
    <source>
        <dbReference type="ARBA" id="ARBA00022840"/>
    </source>
</evidence>
<protein>
    <recommendedName>
        <fullName evidence="4">Tryptophan--tRNA ligase, cytoplasmic</fullName>
        <ecNumber evidence="3">6.1.1.2</ecNumber>
    </recommendedName>
    <alternativeName>
        <fullName evidence="11">Tryptophanyl-tRNA synthetase</fullName>
    </alternativeName>
</protein>